<dbReference type="SMART" id="SM00530">
    <property type="entry name" value="HTH_XRE"/>
    <property type="match status" value="1"/>
</dbReference>
<dbReference type="RefSeq" id="WP_308457225.1">
    <property type="nucleotide sequence ID" value="NZ_JAJEQM010000031.1"/>
</dbReference>
<comment type="caution">
    <text evidence="2">The sequence shown here is derived from an EMBL/GenBank/DDBJ whole genome shotgun (WGS) entry which is preliminary data.</text>
</comment>
<dbReference type="SUPFAM" id="SSF47413">
    <property type="entry name" value="lambda repressor-like DNA-binding domains"/>
    <property type="match status" value="1"/>
</dbReference>
<dbReference type="GO" id="GO:0003677">
    <property type="term" value="F:DNA binding"/>
    <property type="evidence" value="ECO:0007669"/>
    <property type="project" value="InterPro"/>
</dbReference>
<evidence type="ECO:0000313" key="3">
    <source>
        <dbReference type="Proteomes" id="UP001198242"/>
    </source>
</evidence>
<gene>
    <name evidence="2" type="ORF">LKE05_13825</name>
</gene>
<name>A0AAE3E250_9FIRM</name>
<feature type="domain" description="HTH cro/C1-type" evidence="1">
    <location>
        <begin position="42"/>
        <end position="97"/>
    </location>
</feature>
<dbReference type="Gene3D" id="1.10.260.40">
    <property type="entry name" value="lambda repressor-like DNA-binding domains"/>
    <property type="match status" value="1"/>
</dbReference>
<proteinExistence type="predicted"/>
<dbReference type="Pfam" id="PF13443">
    <property type="entry name" value="HTH_26"/>
    <property type="match status" value="1"/>
</dbReference>
<dbReference type="PROSITE" id="PS50943">
    <property type="entry name" value="HTH_CROC1"/>
    <property type="match status" value="1"/>
</dbReference>
<accession>A0AAE3E250</accession>
<dbReference type="CDD" id="cd00093">
    <property type="entry name" value="HTH_XRE"/>
    <property type="match status" value="1"/>
</dbReference>
<keyword evidence="3" id="KW-1185">Reference proteome</keyword>
<dbReference type="Proteomes" id="UP001198242">
    <property type="component" value="Unassembled WGS sequence"/>
</dbReference>
<reference evidence="2 3" key="1">
    <citation type="submission" date="2021-10" db="EMBL/GenBank/DDBJ databases">
        <title>Anaerobic single-cell dispensing facilitates the cultivation of human gut bacteria.</title>
        <authorList>
            <person name="Afrizal A."/>
        </authorList>
    </citation>
    <scope>NUCLEOTIDE SEQUENCE [LARGE SCALE GENOMIC DNA]</scope>
    <source>
        <strain evidence="2 3">CLA-AA-H232</strain>
    </source>
</reference>
<evidence type="ECO:0000313" key="2">
    <source>
        <dbReference type="EMBL" id="MCC2211860.1"/>
    </source>
</evidence>
<protein>
    <submittedName>
        <fullName evidence="2">Helix-turn-helix domain-containing protein</fullName>
    </submittedName>
</protein>
<dbReference type="InterPro" id="IPR010982">
    <property type="entry name" value="Lambda_DNA-bd_dom_sf"/>
</dbReference>
<dbReference type="EMBL" id="JAJEQM010000031">
    <property type="protein sequence ID" value="MCC2211860.1"/>
    <property type="molecule type" value="Genomic_DNA"/>
</dbReference>
<dbReference type="InterPro" id="IPR001387">
    <property type="entry name" value="Cro/C1-type_HTH"/>
</dbReference>
<evidence type="ECO:0000259" key="1">
    <source>
        <dbReference type="PROSITE" id="PS50943"/>
    </source>
</evidence>
<organism evidence="2 3">
    <name type="scientific">Hominilimicola fabiformis</name>
    <dbReference type="NCBI Taxonomy" id="2885356"/>
    <lineage>
        <taxon>Bacteria</taxon>
        <taxon>Bacillati</taxon>
        <taxon>Bacillota</taxon>
        <taxon>Clostridia</taxon>
        <taxon>Eubacteriales</taxon>
        <taxon>Oscillospiraceae</taxon>
        <taxon>Hominilimicola</taxon>
    </lineage>
</organism>
<dbReference type="AlphaFoldDB" id="A0AAE3E250"/>
<sequence>MAKKMSKLKTEELTEILKQTTDIDVFLDDNELLPNVSLAEYINELVEEKKTKIADVARKAHMSSSYLYKLGEGKRKSPTRNKALQICFGLGLDIDESNELLKLAGVGVLYSKIARDSIIMFCLEKKHSILKCEELLEKYKELSIINEK</sequence>